<evidence type="ECO:0000259" key="1">
    <source>
        <dbReference type="Pfam" id="PF13579"/>
    </source>
</evidence>
<name>A0A383BBF8_9ZZZZ</name>
<dbReference type="Pfam" id="PF13579">
    <property type="entry name" value="Glyco_trans_4_4"/>
    <property type="match status" value="1"/>
</dbReference>
<evidence type="ECO:0000313" key="2">
    <source>
        <dbReference type="EMBL" id="SVE17214.1"/>
    </source>
</evidence>
<reference evidence="2" key="1">
    <citation type="submission" date="2018-05" db="EMBL/GenBank/DDBJ databases">
        <authorList>
            <person name="Lanie J.A."/>
            <person name="Ng W.-L."/>
            <person name="Kazmierczak K.M."/>
            <person name="Andrzejewski T.M."/>
            <person name="Davidsen T.M."/>
            <person name="Wayne K.J."/>
            <person name="Tettelin H."/>
            <person name="Glass J.I."/>
            <person name="Rusch D."/>
            <person name="Podicherti R."/>
            <person name="Tsui H.-C.T."/>
            <person name="Winkler M.E."/>
        </authorList>
    </citation>
    <scope>NUCLEOTIDE SEQUENCE</scope>
</reference>
<feature type="domain" description="Glycosyltransferase subfamily 4-like N-terminal" evidence="1">
    <location>
        <begin position="4"/>
        <end position="86"/>
    </location>
</feature>
<dbReference type="SUPFAM" id="SSF53756">
    <property type="entry name" value="UDP-Glycosyltransferase/glycogen phosphorylase"/>
    <property type="match status" value="1"/>
</dbReference>
<protein>
    <recommendedName>
        <fullName evidence="1">Glycosyltransferase subfamily 4-like N-terminal domain-containing protein</fullName>
    </recommendedName>
</protein>
<proteinExistence type="predicted"/>
<dbReference type="Gene3D" id="3.40.50.2000">
    <property type="entry name" value="Glycogen Phosphorylase B"/>
    <property type="match status" value="1"/>
</dbReference>
<dbReference type="AlphaFoldDB" id="A0A383BBF8"/>
<feature type="non-terminal residue" evidence="2">
    <location>
        <position position="86"/>
    </location>
</feature>
<sequence>MNVGGPAWQVSVLTRGLPRHGIENILISGEVEAGEADYLELQDSNLPVVRLAGLGRSVRLLGDLTAFVSLIRLMRAERPDIVHTHT</sequence>
<accession>A0A383BBF8</accession>
<dbReference type="EMBL" id="UINC01198994">
    <property type="protein sequence ID" value="SVE17214.1"/>
    <property type="molecule type" value="Genomic_DNA"/>
</dbReference>
<organism evidence="2">
    <name type="scientific">marine metagenome</name>
    <dbReference type="NCBI Taxonomy" id="408172"/>
    <lineage>
        <taxon>unclassified sequences</taxon>
        <taxon>metagenomes</taxon>
        <taxon>ecological metagenomes</taxon>
    </lineage>
</organism>
<gene>
    <name evidence="2" type="ORF">METZ01_LOCUS470068</name>
</gene>
<dbReference type="InterPro" id="IPR028098">
    <property type="entry name" value="Glyco_trans_4-like_N"/>
</dbReference>